<feature type="domain" description="PDZ" evidence="2">
    <location>
        <begin position="699"/>
        <end position="760"/>
    </location>
</feature>
<comment type="caution">
    <text evidence="3">The sequence shown here is derived from an EMBL/GenBank/DDBJ whole genome shotgun (WGS) entry which is preliminary data.</text>
</comment>
<dbReference type="SUPFAM" id="SSF50494">
    <property type="entry name" value="Trypsin-like serine proteases"/>
    <property type="match status" value="2"/>
</dbReference>
<dbReference type="InterPro" id="IPR009003">
    <property type="entry name" value="Peptidase_S1_PA"/>
</dbReference>
<dbReference type="Proteomes" id="UP001253545">
    <property type="component" value="Unassembled WGS sequence"/>
</dbReference>
<dbReference type="Pfam" id="PF12812">
    <property type="entry name" value="PDZ_1"/>
    <property type="match status" value="1"/>
</dbReference>
<dbReference type="InterPro" id="IPR025926">
    <property type="entry name" value="PDZ-like_dom"/>
</dbReference>
<reference evidence="3 4" key="1">
    <citation type="submission" date="2023-09" db="EMBL/GenBank/DDBJ databases">
        <authorList>
            <person name="Rey-Velasco X."/>
        </authorList>
    </citation>
    <scope>NUCLEOTIDE SEQUENCE [LARGE SCALE GENOMIC DNA]</scope>
    <source>
        <strain evidence="3 4">P117</strain>
    </source>
</reference>
<dbReference type="InterPro" id="IPR036034">
    <property type="entry name" value="PDZ_sf"/>
</dbReference>
<dbReference type="PRINTS" id="PR00834">
    <property type="entry name" value="PROTEASES2C"/>
</dbReference>
<feature type="domain" description="PDZ" evidence="2">
    <location>
        <begin position="239"/>
        <end position="328"/>
    </location>
</feature>
<proteinExistence type="predicted"/>
<feature type="signal peptide" evidence="1">
    <location>
        <begin position="1"/>
        <end position="28"/>
    </location>
</feature>
<feature type="chain" id="PRO_5046629096" evidence="1">
    <location>
        <begin position="29"/>
        <end position="899"/>
    </location>
</feature>
<dbReference type="Gene3D" id="2.40.10.120">
    <property type="match status" value="2"/>
</dbReference>
<gene>
    <name evidence="3" type="ORF">RM552_12950</name>
</gene>
<sequence>MTLNFHISNKFAFSLLLMLFSCSFYSNSSQTINAIVNIEFNKVVPWDDGYNKSGVGTGFVIDAEKGLILTNKHIVNVAPIVAYAEFSNKKLVPLVPIYRDPIHDFGVFQYDVTQVDDLAIEAIELVNEASIGEAVTLYGNDGGESLSIINGVLSRLDRGAPNYNSPSTDYNTFYMQAALGTSGGSSGSPILNSKNQAIALNAGARRDTATSFFLPMDMIIPTISRLRNGESIKRGSLQTVFGFETFNQLRKKGWDNARIQQALNATPDGNGRLEVKHIVQQSPASSTLKIGDILLKINKQIIGDFLSLKTLLDASVGKELPIAIERDGKVINTKLIVSDLFKLVPNEYITYANAYIMPVSISIARTFNVPVEGVMVTSPGKLFGSQNINRFAIIDEINNTKITSLTQFKSLLSKFTTLEKFSLRYRYAYDKNTQRFKTITNYSSFFTNRHCQDNLGKLLWHCEDIPNNNMSPDILTKISFNKQISVSSPIVEVEVFRPISVNLSNDVKLLGHGVIVDIDEGLIITDKSLIDSSLSRAMITLNNGITIPSEVVAKHPYLNMVIIRADLSNFNFTNDSIVTLIPFDFKNIKTATLVSNSAFQDFRQPVDVGRTELSGGEMSFDSRYFSQIPDNFSIFVDDKNNLLAIAPAYNEKRDDYSAIPLALIQPFIEKITKNEKGLFEVKDKLEYISYRKAIESGLSGEWAESVSRKIAISEASELENSGLKSGDIILKINNEKVEHLNQIFNAVAENKTDFLILRNGKTQSLDLSPKFTSFLELDSVLLWAGAIIQDETLNVQTPLGISSNCVRIGIRYFGAPIYAAMGQGSYCVFSVDGKLIENLEQLKQIAFNKSSGDFTTIQVIDIEKNYQLLEFRLIEENYYWSTRYFNRTGNTWDMELLKK</sequence>
<dbReference type="PANTHER" id="PTHR46366">
    <property type="entry name" value="PRO-APOPTOTIC SERINE PROTEASE NMA111"/>
    <property type="match status" value="1"/>
</dbReference>
<evidence type="ECO:0000313" key="4">
    <source>
        <dbReference type="Proteomes" id="UP001253545"/>
    </source>
</evidence>
<evidence type="ECO:0000259" key="2">
    <source>
        <dbReference type="SMART" id="SM00228"/>
    </source>
</evidence>
<dbReference type="InterPro" id="IPR001478">
    <property type="entry name" value="PDZ"/>
</dbReference>
<protein>
    <submittedName>
        <fullName evidence="3">Trypsin-like peptidase domain-containing protein</fullName>
    </submittedName>
</protein>
<evidence type="ECO:0000313" key="3">
    <source>
        <dbReference type="EMBL" id="MDT0595760.1"/>
    </source>
</evidence>
<dbReference type="RefSeq" id="WP_311369287.1">
    <property type="nucleotide sequence ID" value="NZ_JAVRHX010000004.1"/>
</dbReference>
<dbReference type="PANTHER" id="PTHR46366:SF1">
    <property type="entry name" value="PDZ DOMAIN-CONTAINING PROTEIN C1685.05"/>
    <property type="match status" value="1"/>
</dbReference>
<keyword evidence="1" id="KW-0732">Signal</keyword>
<dbReference type="SUPFAM" id="SSF50156">
    <property type="entry name" value="PDZ domain-like"/>
    <property type="match status" value="2"/>
</dbReference>
<accession>A0ABU2ZTM4</accession>
<organism evidence="3 4">
    <name type="scientific">Glaciecola petra</name>
    <dbReference type="NCBI Taxonomy" id="3075602"/>
    <lineage>
        <taxon>Bacteria</taxon>
        <taxon>Pseudomonadati</taxon>
        <taxon>Pseudomonadota</taxon>
        <taxon>Gammaproteobacteria</taxon>
        <taxon>Alteromonadales</taxon>
        <taxon>Alteromonadaceae</taxon>
        <taxon>Glaciecola</taxon>
    </lineage>
</organism>
<dbReference type="Pfam" id="PF13365">
    <property type="entry name" value="Trypsin_2"/>
    <property type="match status" value="1"/>
</dbReference>
<dbReference type="InterPro" id="IPR001940">
    <property type="entry name" value="Peptidase_S1C"/>
</dbReference>
<dbReference type="SMART" id="SM00228">
    <property type="entry name" value="PDZ"/>
    <property type="match status" value="2"/>
</dbReference>
<keyword evidence="4" id="KW-1185">Reference proteome</keyword>
<name>A0ABU2ZTM4_9ALTE</name>
<evidence type="ECO:0000256" key="1">
    <source>
        <dbReference type="SAM" id="SignalP"/>
    </source>
</evidence>
<dbReference type="Gene3D" id="2.30.42.10">
    <property type="match status" value="2"/>
</dbReference>
<dbReference type="EMBL" id="JAVRHX010000004">
    <property type="protein sequence ID" value="MDT0595760.1"/>
    <property type="molecule type" value="Genomic_DNA"/>
</dbReference>